<dbReference type="InterPro" id="IPR000160">
    <property type="entry name" value="GGDEF_dom"/>
</dbReference>
<dbReference type="SMART" id="SM00267">
    <property type="entry name" value="GGDEF"/>
    <property type="match status" value="1"/>
</dbReference>
<gene>
    <name evidence="4" type="ORF">HNQ09_001518</name>
</gene>
<sequence>MRAVKAAGVPCGSRAAQEGKAPRLTPGGAREPAADRAALDRILALAARLFEVPLACLSLFSDPATGEARDWTVCHGACPDPEEPGGTGWSLFGGVTDWDREVGRRTAALAPGQVLALPDTRRSEFGQRPPAPGAPELHFYAAAPLHTPGGQVMGSLAVLGRRPRADLTDAQRGVLTDLAGLAAHSLAAGAAARPPGRQQPARVLRRAQANAASAQGGAGRSERPSPERPAPGELAHGDPLTGLGDRRAFDADLEALLAQLPPGDSAHLLLLDVNDFKTWNDAGGHLRGDALLREFARALSESFRPGDGVYRFGGDEFVVLAHGDAARPLTQELLGRAAQAERLTQARGFPGLSVAAGVASCPAEAQRPGDLLRLADGRMLREKAARRASQRLGRLGRVALDDRAAQRASEVALQALRFTLALLARDDDTGDAAWAALVGAAVASVPGAEGGSLYLREGDQFVLRAQMGFSDTLLGLTEPAAASQVWYGDPGGWHAGRARVIAGAEIERRNELTGSFGDTPLAQTYQQHGQITRLRASLCVPVVQGDGQVVAQLNLDSLTDEAAFGPEAAAVAEAFATQVAALLAARARQTREAARRRELEGLVAVNAALRTVRTPAEAELVLARQTALLLGTEHVVLLRYEAAEDALRAVAPGGVYARFQPDRLPRGSGLAWAALESGEVVRAADAQQDPRVYRPNDEPIGAVMAAPLRDGKGRALGALVVSRDHTGSFSDLDAQLLGAIASAGVTAIERALAARAETERAEEFRMLAELSALVSALEQPLAVAGRCLNTCRQFLGADFAAFSVPGRGLHLPVGTAPAGFEQAVQRHMQRPGEFLAGLGQARGVVATHAYPAQPYARPELVAAGVQAAVLAPVLQDGRVTGLVSLVWFSPLTALPPAAVALTTRAAELIGQALERRTHLEEVEATREGALRALGLALELRDFETAGHTERVVALCSRLGQAVGMSSSDLEGLRQGAYLHDIGKLAVPDGILLKPGKLDAPEWAVMQGHAAVGDDLTRSIPTLHPLAREVVRHHHERWDAAGYPDRLAGEAIPLAARVFSVVDVYDALTSPRPYKPAWSAEAALAEIAAQAGRQFDPQVVGVFLNLLAEMQAEGKAPAPEAPDSP</sequence>
<dbReference type="SUPFAM" id="SSF55781">
    <property type="entry name" value="GAF domain-like"/>
    <property type="match status" value="4"/>
</dbReference>
<evidence type="ECO:0000313" key="5">
    <source>
        <dbReference type="Proteomes" id="UP000525389"/>
    </source>
</evidence>
<dbReference type="SMART" id="SM00065">
    <property type="entry name" value="GAF"/>
    <property type="match status" value="4"/>
</dbReference>
<dbReference type="RefSeq" id="WP_184027433.1">
    <property type="nucleotide sequence ID" value="NZ_JACHFN010000004.1"/>
</dbReference>
<organism evidence="4 5">
    <name type="scientific">Deinococcus budaensis</name>
    <dbReference type="NCBI Taxonomy" id="1665626"/>
    <lineage>
        <taxon>Bacteria</taxon>
        <taxon>Thermotogati</taxon>
        <taxon>Deinococcota</taxon>
        <taxon>Deinococci</taxon>
        <taxon>Deinococcales</taxon>
        <taxon>Deinococcaceae</taxon>
        <taxon>Deinococcus</taxon>
    </lineage>
</organism>
<dbReference type="CDD" id="cd01949">
    <property type="entry name" value="GGDEF"/>
    <property type="match status" value="1"/>
</dbReference>
<dbReference type="EMBL" id="JACHFN010000004">
    <property type="protein sequence ID" value="MBB5234080.1"/>
    <property type="molecule type" value="Genomic_DNA"/>
</dbReference>
<dbReference type="Gene3D" id="1.10.3210.10">
    <property type="entry name" value="Hypothetical protein af1432"/>
    <property type="match status" value="1"/>
</dbReference>
<feature type="region of interest" description="Disordered" evidence="1">
    <location>
        <begin position="187"/>
        <end position="243"/>
    </location>
</feature>
<dbReference type="AlphaFoldDB" id="A0A7W8LQ00"/>
<evidence type="ECO:0000256" key="1">
    <source>
        <dbReference type="SAM" id="MobiDB-lite"/>
    </source>
</evidence>
<dbReference type="SUPFAM" id="SSF55073">
    <property type="entry name" value="Nucleotide cyclase"/>
    <property type="match status" value="1"/>
</dbReference>
<dbReference type="Pfam" id="PF13185">
    <property type="entry name" value="GAF_2"/>
    <property type="match status" value="1"/>
</dbReference>
<dbReference type="InterPro" id="IPR029016">
    <property type="entry name" value="GAF-like_dom_sf"/>
</dbReference>
<dbReference type="Gene3D" id="3.30.70.270">
    <property type="match status" value="1"/>
</dbReference>
<dbReference type="SUPFAM" id="SSF109604">
    <property type="entry name" value="HD-domain/PDEase-like"/>
    <property type="match status" value="1"/>
</dbReference>
<evidence type="ECO:0000259" key="2">
    <source>
        <dbReference type="PROSITE" id="PS50887"/>
    </source>
</evidence>
<dbReference type="SMART" id="SM00471">
    <property type="entry name" value="HDc"/>
    <property type="match status" value="1"/>
</dbReference>
<evidence type="ECO:0000259" key="3">
    <source>
        <dbReference type="PROSITE" id="PS51832"/>
    </source>
</evidence>
<feature type="domain" description="HD-GYP" evidence="3">
    <location>
        <begin position="922"/>
        <end position="1118"/>
    </location>
</feature>
<dbReference type="PROSITE" id="PS50887">
    <property type="entry name" value="GGDEF"/>
    <property type="match status" value="1"/>
</dbReference>
<dbReference type="InterPro" id="IPR043128">
    <property type="entry name" value="Rev_trsase/Diguanyl_cyclase"/>
</dbReference>
<dbReference type="PROSITE" id="PS51832">
    <property type="entry name" value="HD_GYP"/>
    <property type="match status" value="1"/>
</dbReference>
<dbReference type="InterPro" id="IPR003018">
    <property type="entry name" value="GAF"/>
</dbReference>
<name>A0A7W8LQ00_9DEIO</name>
<dbReference type="InterPro" id="IPR029787">
    <property type="entry name" value="Nucleotide_cyclase"/>
</dbReference>
<dbReference type="NCBIfam" id="TIGR00254">
    <property type="entry name" value="GGDEF"/>
    <property type="match status" value="1"/>
</dbReference>
<evidence type="ECO:0000313" key="4">
    <source>
        <dbReference type="EMBL" id="MBB5234080.1"/>
    </source>
</evidence>
<dbReference type="Pfam" id="PF01590">
    <property type="entry name" value="GAF"/>
    <property type="match status" value="3"/>
</dbReference>
<feature type="domain" description="GGDEF" evidence="2">
    <location>
        <begin position="264"/>
        <end position="402"/>
    </location>
</feature>
<dbReference type="PANTHER" id="PTHR45228">
    <property type="entry name" value="CYCLIC DI-GMP PHOSPHODIESTERASE TM_0186-RELATED"/>
    <property type="match status" value="1"/>
</dbReference>
<dbReference type="CDD" id="cd00077">
    <property type="entry name" value="HDc"/>
    <property type="match status" value="1"/>
</dbReference>
<reference evidence="4 5" key="1">
    <citation type="submission" date="2020-08" db="EMBL/GenBank/DDBJ databases">
        <title>Genomic Encyclopedia of Type Strains, Phase IV (KMG-IV): sequencing the most valuable type-strain genomes for metagenomic binning, comparative biology and taxonomic classification.</title>
        <authorList>
            <person name="Goeker M."/>
        </authorList>
    </citation>
    <scope>NUCLEOTIDE SEQUENCE [LARGE SCALE GENOMIC DNA]</scope>
    <source>
        <strain evidence="4 5">DSM 101791</strain>
    </source>
</reference>
<keyword evidence="5" id="KW-1185">Reference proteome</keyword>
<accession>A0A7W8LQ00</accession>
<dbReference type="Proteomes" id="UP000525389">
    <property type="component" value="Unassembled WGS sequence"/>
</dbReference>
<dbReference type="Pfam" id="PF00990">
    <property type="entry name" value="GGDEF"/>
    <property type="match status" value="1"/>
</dbReference>
<feature type="region of interest" description="Disordered" evidence="1">
    <location>
        <begin position="1"/>
        <end position="32"/>
    </location>
</feature>
<protein>
    <submittedName>
        <fullName evidence="4">Diguanylate cyclase (GGDEF)-like protein</fullName>
    </submittedName>
</protein>
<proteinExistence type="predicted"/>
<dbReference type="Gene3D" id="3.30.450.40">
    <property type="match status" value="4"/>
</dbReference>
<comment type="caution">
    <text evidence="4">The sequence shown here is derived from an EMBL/GenBank/DDBJ whole genome shotgun (WGS) entry which is preliminary data.</text>
</comment>
<dbReference type="Pfam" id="PF13487">
    <property type="entry name" value="HD_5"/>
    <property type="match status" value="1"/>
</dbReference>
<dbReference type="InterPro" id="IPR003607">
    <property type="entry name" value="HD/PDEase_dom"/>
</dbReference>
<feature type="compositionally biased region" description="Low complexity" evidence="1">
    <location>
        <begin position="187"/>
        <end position="215"/>
    </location>
</feature>
<dbReference type="PANTHER" id="PTHR45228:SF8">
    <property type="entry name" value="TWO-COMPONENT RESPONSE REGULATOR-RELATED"/>
    <property type="match status" value="1"/>
</dbReference>
<dbReference type="InterPro" id="IPR037522">
    <property type="entry name" value="HD_GYP_dom"/>
</dbReference>
<dbReference type="InterPro" id="IPR052020">
    <property type="entry name" value="Cyclic_di-GMP/3'3'-cGAMP_PDE"/>
</dbReference>